<evidence type="ECO:0000313" key="4">
    <source>
        <dbReference type="Proteomes" id="UP001061958"/>
    </source>
</evidence>
<feature type="compositionally biased region" description="Basic and acidic residues" evidence="1">
    <location>
        <begin position="603"/>
        <end position="615"/>
    </location>
</feature>
<comment type="caution">
    <text evidence="3">The sequence shown here is derived from an EMBL/GenBank/DDBJ whole genome shotgun (WGS) entry which is preliminary data.</text>
</comment>
<dbReference type="OrthoDB" id="5115at2759"/>
<dbReference type="GO" id="GO:0072344">
    <property type="term" value="P:rescue of stalled ribosome"/>
    <property type="evidence" value="ECO:0007669"/>
    <property type="project" value="InterPro"/>
</dbReference>
<dbReference type="InterPro" id="IPR013087">
    <property type="entry name" value="Znf_C2H2_type"/>
</dbReference>
<protein>
    <recommendedName>
        <fullName evidence="2">C2H2-type domain-containing protein</fullName>
    </recommendedName>
</protein>
<feature type="compositionally biased region" description="Low complexity" evidence="1">
    <location>
        <begin position="620"/>
        <end position="642"/>
    </location>
</feature>
<evidence type="ECO:0000259" key="2">
    <source>
        <dbReference type="PROSITE" id="PS00028"/>
    </source>
</evidence>
<organism evidence="3 4">
    <name type="scientific">Galdieria partita</name>
    <dbReference type="NCBI Taxonomy" id="83374"/>
    <lineage>
        <taxon>Eukaryota</taxon>
        <taxon>Rhodophyta</taxon>
        <taxon>Bangiophyceae</taxon>
        <taxon>Galdieriales</taxon>
        <taxon>Galdieriaceae</taxon>
        <taxon>Galdieria</taxon>
    </lineage>
</organism>
<evidence type="ECO:0000256" key="1">
    <source>
        <dbReference type="SAM" id="MobiDB-lite"/>
    </source>
</evidence>
<dbReference type="AlphaFoldDB" id="A0A9C7Q3C9"/>
<accession>A0A9C7Q3C9</accession>
<dbReference type="EMBL" id="BQMJ01000071">
    <property type="protein sequence ID" value="GJQ15554.1"/>
    <property type="molecule type" value="Genomic_DNA"/>
</dbReference>
<name>A0A9C7Q3C9_9RHOD</name>
<reference evidence="3" key="2">
    <citation type="submission" date="2022-01" db="EMBL/GenBank/DDBJ databases">
        <authorList>
            <person name="Hirooka S."/>
            <person name="Miyagishima S.Y."/>
        </authorList>
    </citation>
    <scope>NUCLEOTIDE SEQUENCE</scope>
    <source>
        <strain evidence="3">NBRC 102759</strain>
    </source>
</reference>
<dbReference type="GO" id="GO:0061630">
    <property type="term" value="F:ubiquitin protein ligase activity"/>
    <property type="evidence" value="ECO:0007669"/>
    <property type="project" value="InterPro"/>
</dbReference>
<dbReference type="InterPro" id="IPR044288">
    <property type="entry name" value="ZNF598/HEL2"/>
</dbReference>
<dbReference type="PANTHER" id="PTHR22938:SF0">
    <property type="entry name" value="E3 UBIQUITIN-PROTEIN LIGASE ZNF598"/>
    <property type="match status" value="1"/>
</dbReference>
<feature type="compositionally biased region" description="Polar residues" evidence="1">
    <location>
        <begin position="291"/>
        <end position="306"/>
    </location>
</feature>
<dbReference type="Pfam" id="PF23230">
    <property type="entry name" value="zf-C2H2_13"/>
    <property type="match status" value="1"/>
</dbReference>
<dbReference type="SMART" id="SM00355">
    <property type="entry name" value="ZnF_C2H2"/>
    <property type="match status" value="5"/>
</dbReference>
<dbReference type="InterPro" id="IPR056437">
    <property type="entry name" value="Znf-C2H2_ZNF598/HEL2"/>
</dbReference>
<gene>
    <name evidence="3" type="ORF">GpartN1_g7345.t1</name>
</gene>
<dbReference type="Pfam" id="PF13920">
    <property type="entry name" value="zf-C3HC4_3"/>
    <property type="match status" value="1"/>
</dbReference>
<feature type="domain" description="C2H2-type" evidence="2">
    <location>
        <begin position="132"/>
        <end position="153"/>
    </location>
</feature>
<evidence type="ECO:0000313" key="3">
    <source>
        <dbReference type="EMBL" id="GJQ15554.1"/>
    </source>
</evidence>
<dbReference type="Pfam" id="PF23202">
    <property type="entry name" value="PAH_ZNF598"/>
    <property type="match status" value="1"/>
</dbReference>
<dbReference type="GO" id="GO:0016567">
    <property type="term" value="P:protein ubiquitination"/>
    <property type="evidence" value="ECO:0007669"/>
    <property type="project" value="TreeGrafter"/>
</dbReference>
<dbReference type="PROSITE" id="PS00028">
    <property type="entry name" value="ZINC_FINGER_C2H2_1"/>
    <property type="match status" value="1"/>
</dbReference>
<dbReference type="InterPro" id="IPR057634">
    <property type="entry name" value="PAH_ZNF598/HEL2"/>
</dbReference>
<sequence>MWKAKVKENTSPVNNNQVTVESPVCVICANVLVFVAIGSCNHYQVCADCSHRLRSLYNDYRCCVCKQSLERVVVMRLSKVATLVPSAQEGLVRKPFIDQIDFSTLYMERRTSMFFEEEEIAEKFRNLLKPACSVCSETVTSVHSLHTHVQVQHGGRLCNVCMFYRKAYFVEQIVFDTKKSLDDHIRASHPCCLFCRKNLYDDDQLFEHLTQRHETCHICERNGRLYEYYRNYESLEQHFKEEHFPCLQENCRGVVFATQFELELHKQREHTQSNASSRRARTVTIQASSLYGGNHSNRRAQANNSTTREERERQRRQFHGARIFFTGEGSTVIGSQTNQLSHNAESFHNQDDNSNVMEQVTSAMESLRYDTMNASSTMMSRLQPSNTFIVPQSPTCKEEYDRRNEALLETLHQVLTNDSNYAEFMNISKQLRARKMEPLEYISEAIDLLGLLHARRILPELISLLPEQQLRKQLQQAACNHAMLATRQLITENQQVIQHREMETNVPVSSASQQVTDKEFPSLQSAPDVTSSGNNITRNYASGKWKQLSQVVVTNTRPFHSENFKAAYPPLSEDQVAPSVSVDKFKGVWGHSKDVGSSGLEEEVSKPSDKEKQEVENFPSLTRDVSSSHSSSSQLTSSGTKSSRVRLRTRGTNLPRVGMNGFSWESKRNKKIIQAAKNAFKETSQRP</sequence>
<keyword evidence="4" id="KW-1185">Reference proteome</keyword>
<dbReference type="InterPro" id="IPR013083">
    <property type="entry name" value="Znf_RING/FYVE/PHD"/>
</dbReference>
<dbReference type="Gene3D" id="3.30.40.10">
    <property type="entry name" value="Zinc/RING finger domain, C3HC4 (zinc finger)"/>
    <property type="match status" value="1"/>
</dbReference>
<proteinExistence type="predicted"/>
<reference evidence="3" key="1">
    <citation type="journal article" date="2022" name="Proc. Natl. Acad. Sci. U.S.A.">
        <title>Life cycle and functional genomics of the unicellular red alga Galdieria for elucidating algal and plant evolution and industrial use.</title>
        <authorList>
            <person name="Hirooka S."/>
            <person name="Itabashi T."/>
            <person name="Ichinose T.M."/>
            <person name="Onuma R."/>
            <person name="Fujiwara T."/>
            <person name="Yamashita S."/>
            <person name="Jong L.W."/>
            <person name="Tomita R."/>
            <person name="Iwane A.H."/>
            <person name="Miyagishima S.Y."/>
        </authorList>
    </citation>
    <scope>NUCLEOTIDE SEQUENCE</scope>
    <source>
        <strain evidence="3">NBRC 102759</strain>
    </source>
</reference>
<dbReference type="GO" id="GO:0043022">
    <property type="term" value="F:ribosome binding"/>
    <property type="evidence" value="ECO:0007669"/>
    <property type="project" value="TreeGrafter"/>
</dbReference>
<dbReference type="Proteomes" id="UP001061958">
    <property type="component" value="Unassembled WGS sequence"/>
</dbReference>
<feature type="region of interest" description="Disordered" evidence="1">
    <location>
        <begin position="591"/>
        <end position="668"/>
    </location>
</feature>
<dbReference type="PANTHER" id="PTHR22938">
    <property type="entry name" value="ZINC FINGER PROTEIN 598"/>
    <property type="match status" value="1"/>
</dbReference>
<feature type="region of interest" description="Disordered" evidence="1">
    <location>
        <begin position="291"/>
        <end position="312"/>
    </location>
</feature>